<dbReference type="SUPFAM" id="SSF49265">
    <property type="entry name" value="Fibronectin type III"/>
    <property type="match status" value="1"/>
</dbReference>
<feature type="non-terminal residue" evidence="1">
    <location>
        <position position="1"/>
    </location>
</feature>
<feature type="non-terminal residue" evidence="1">
    <location>
        <position position="261"/>
    </location>
</feature>
<proteinExistence type="predicted"/>
<reference evidence="1" key="1">
    <citation type="submission" date="2018-05" db="EMBL/GenBank/DDBJ databases">
        <authorList>
            <person name="Lanie J.A."/>
            <person name="Ng W.-L."/>
            <person name="Kazmierczak K.M."/>
            <person name="Andrzejewski T.M."/>
            <person name="Davidsen T.M."/>
            <person name="Wayne K.J."/>
            <person name="Tettelin H."/>
            <person name="Glass J.I."/>
            <person name="Rusch D."/>
            <person name="Podicherti R."/>
            <person name="Tsui H.-C.T."/>
            <person name="Winkler M.E."/>
        </authorList>
    </citation>
    <scope>NUCLEOTIDE SEQUENCE</scope>
</reference>
<gene>
    <name evidence="1" type="ORF">METZ01_LOCUS438704</name>
</gene>
<protein>
    <recommendedName>
        <fullName evidence="2">Fibronectin type-III domain-containing protein</fullName>
    </recommendedName>
</protein>
<dbReference type="InterPro" id="IPR036116">
    <property type="entry name" value="FN3_sf"/>
</dbReference>
<dbReference type="AlphaFoldDB" id="A0A382YS11"/>
<accession>A0A382YS11</accession>
<organism evidence="1">
    <name type="scientific">marine metagenome</name>
    <dbReference type="NCBI Taxonomy" id="408172"/>
    <lineage>
        <taxon>unclassified sequences</taxon>
        <taxon>metagenomes</taxon>
        <taxon>ecological metagenomes</taxon>
    </lineage>
</organism>
<name>A0A382YS11_9ZZZZ</name>
<dbReference type="InterPro" id="IPR013783">
    <property type="entry name" value="Ig-like_fold"/>
</dbReference>
<dbReference type="EMBL" id="UINC01177952">
    <property type="protein sequence ID" value="SVD85850.1"/>
    <property type="molecule type" value="Genomic_DNA"/>
</dbReference>
<evidence type="ECO:0000313" key="1">
    <source>
        <dbReference type="EMBL" id="SVD85850.1"/>
    </source>
</evidence>
<evidence type="ECO:0008006" key="2">
    <source>
        <dbReference type="Google" id="ProtNLM"/>
    </source>
</evidence>
<dbReference type="Gene3D" id="2.60.40.10">
    <property type="entry name" value="Immunoglobulins"/>
    <property type="match status" value="2"/>
</dbReference>
<sequence length="261" mass="30354">LPTFRWDNLWCAESEYDFQISLSDDIEFNERLEYIVDIDFQYPSDAPGLIPNESYIWRVRAYSITGETPWSNTATFTIDKIELIEPTPGAIMESVRPTFNIKAPANIGHYELMISYNNDVNVTLPEVYNAEEQITNFPWQYPSQGNEVGLFPGMIYYWKLLMFDKSGIILGEFMNDDEGWNFRIIPIILSAPSNGATNVSLNPKFEWEPPTSVPKYEFWLSNDQDIEVENPPVRIDVLGAQFLEYPNDAEITLEYEKTYYW</sequence>